<keyword evidence="5" id="KW-0675">Receptor</keyword>
<dbReference type="GO" id="GO:0005634">
    <property type="term" value="C:nucleus"/>
    <property type="evidence" value="ECO:0007669"/>
    <property type="project" value="TreeGrafter"/>
</dbReference>
<dbReference type="OrthoDB" id="9664939at2759"/>
<evidence type="ECO:0000259" key="3">
    <source>
        <dbReference type="Pfam" id="PF04826"/>
    </source>
</evidence>
<dbReference type="PANTHER" id="PTHR46414">
    <property type="entry name" value="PROTEIN BHLHB9-RELATED"/>
    <property type="match status" value="1"/>
</dbReference>
<dbReference type="InParanoid" id="A0A1S3GTL9"/>
<dbReference type="InterPro" id="IPR016024">
    <property type="entry name" value="ARM-type_fold"/>
</dbReference>
<feature type="domain" description="Armadillo repeat-containing" evidence="3">
    <location>
        <begin position="1140"/>
        <end position="1343"/>
    </location>
</feature>
<dbReference type="PANTHER" id="PTHR46414:SF3">
    <property type="entry name" value="G-PROTEIN COUPLED RECEPTOR-ASSOCIATED SORTING PROTEIN 1"/>
    <property type="match status" value="1"/>
</dbReference>
<gene>
    <name evidence="5" type="primary">Gprasp1</name>
</gene>
<feature type="region of interest" description="Disordered" evidence="2">
    <location>
        <begin position="280"/>
        <end position="343"/>
    </location>
</feature>
<proteinExistence type="inferred from homology"/>
<evidence type="ECO:0000256" key="1">
    <source>
        <dbReference type="ARBA" id="ARBA00011013"/>
    </source>
</evidence>
<dbReference type="SUPFAM" id="SSF48371">
    <property type="entry name" value="ARM repeat"/>
    <property type="match status" value="1"/>
</dbReference>
<feature type="compositionally biased region" description="Polar residues" evidence="2">
    <location>
        <begin position="294"/>
        <end position="306"/>
    </location>
</feature>
<name>A0A1S3GTL9_DIPOR</name>
<dbReference type="RefSeq" id="XP_012892030.1">
    <property type="nucleotide sequence ID" value="XM_013036576.1"/>
</dbReference>
<dbReference type="InterPro" id="IPR043374">
    <property type="entry name" value="GASP1-3"/>
</dbReference>
<reference evidence="5" key="1">
    <citation type="submission" date="2025-08" db="UniProtKB">
        <authorList>
            <consortium name="RefSeq"/>
        </authorList>
    </citation>
    <scope>IDENTIFICATION</scope>
    <source>
        <tissue evidence="5">Kidney</tissue>
    </source>
</reference>
<sequence length="1388" mass="158044">MTRAETEPTAQVEPSKKDGEVVNVAEIENEVPLVVRPKVRTQTHVMTGARPKTKTKFMPGARSKTESGTRDGTRSKNKSKAIPRSRCKNGSQAWAQNKCGAESISKRGEESHTNSIASPLANTDSELIGNTRCLPIDGEVVNVNTERFSRKKVHPQMGFQPSFGSEEITNIGSWCCPRSTSKEEAFQNPDFKWVDKSSVNSWFCSEDEVSPTFRPRNRIKASTRSRYMAKQEANTMYRHKCKQELYFVSSSGSEDESVKTSWFWARDKTNTWSMSMEESNSMSHFSSKKEVPVDSSSGSEYENNMKSRFRAGEEGKSSSKPRTRKEANTRTRHRARRETGNDVMPGSIDIIKEESWLWPREKANIFLKPKTKKETRARTVAKEEARARARARVGQEAMSEEEVLIGTWFWDTEEASMEDVAIIKSSPHLEDEPIVGNWFWTEEANMGTGPSSKLRLRAEEKPVVDSCLETEENVSMEIGTETASDSMLAANDEEIFVGSWFWAGEEVNQEADEESIFGSWFWGIDEASGESSVGVSYESILRSEEQEIIDPWFWDTKVSIDTGIEEMSKPEPEEKVFVSWLWSENQNHIDSGAEANCDIITRDNDEEPTIGPWFWAKIDACAEAEVNSKSTLENEKEDIVSSWLEAGEQARMKYGPGPRFKRMAEAEDTDNSSCFWAEEGSYMYPIDRENWESRPEEEENNRLWSKKYAGPEADVGSLLWASQEGSIDNETGEVKLQTEEENTITPWIWKEEEAMIETTDRESWPEAEEDLIGSWFWAGEEDRLEVPTDVREENRLSGEEEVTVGSWFWANEESIRDSESCSKNSSKADEEEVIIGSWFWEEESSLEAVTGDSFQSKPDPEEEEVIVGSWFWSKEDSVDTGSLAVEETMPKTEEEAIFGPWFWAEKENSIEAGICCEFKPEDNREMIIESWFWSGDKAIEETGTMPTCEYRPENEEIAVVEFGSGSQDEVNINTGDGANCESTTVPDVDEAIFGSWFWAGDEAHFETNPSSVFKAIGKSNCSFNQEPDPSHRPQTWDEVTVQFKSGPWGWVGFPSISPLKFPKEAAFLFCEMFGGKSKYVELSPEGQEEESLQQSEQEFPFQYDPSYRSVQGIREHLKARESTEPEKWSCSCIQCHLRIDSEEFEELLLLMDRVRDPFIHEICKIAMGMRSASPFTRDFLRDSGVVSLIETLLNYPSSRVRTAFLENMIHMAPTYPNLNIIQTYVCQVCEETLAYSLDSPEQLSGLMMIRHLTTTTDYHTLVVNYMSGFLFLLTVGNTKTRFHILKMLLNLSKNLTMTKELLSTESASGFIDLFNREETNENIQIVLAIFENIGNNIKKETEFTDDDDDDDDFCLETLTSTFHEVETFAKKLQSKINSQNHPVADQEN</sequence>
<dbReference type="KEGG" id="dord:106001485"/>
<dbReference type="InterPro" id="IPR006911">
    <property type="entry name" value="ARM-rpt_dom"/>
</dbReference>
<feature type="region of interest" description="Disordered" evidence="2">
    <location>
        <begin position="38"/>
        <end position="118"/>
    </location>
</feature>
<feature type="compositionally biased region" description="Basic residues" evidence="2">
    <location>
        <begin position="75"/>
        <end position="87"/>
    </location>
</feature>
<dbReference type="STRING" id="10020.ENSDORP00000018155"/>
<dbReference type="GO" id="GO:0005829">
    <property type="term" value="C:cytosol"/>
    <property type="evidence" value="ECO:0007669"/>
    <property type="project" value="TreeGrafter"/>
</dbReference>
<protein>
    <submittedName>
        <fullName evidence="5">G-protein coupled receptor-associated sorting protein 1</fullName>
    </submittedName>
</protein>
<evidence type="ECO:0000313" key="4">
    <source>
        <dbReference type="Proteomes" id="UP000081671"/>
    </source>
</evidence>
<organism evidence="4 5">
    <name type="scientific">Dipodomys ordii</name>
    <name type="common">Ord's kangaroo rat</name>
    <dbReference type="NCBI Taxonomy" id="10020"/>
    <lineage>
        <taxon>Eukaryota</taxon>
        <taxon>Metazoa</taxon>
        <taxon>Chordata</taxon>
        <taxon>Craniata</taxon>
        <taxon>Vertebrata</taxon>
        <taxon>Euteleostomi</taxon>
        <taxon>Mammalia</taxon>
        <taxon>Eutheria</taxon>
        <taxon>Euarchontoglires</taxon>
        <taxon>Glires</taxon>
        <taxon>Rodentia</taxon>
        <taxon>Castorimorpha</taxon>
        <taxon>Heteromyidae</taxon>
        <taxon>Dipodomyinae</taxon>
        <taxon>Dipodomys</taxon>
    </lineage>
</organism>
<keyword evidence="4" id="KW-1185">Reference proteome</keyword>
<dbReference type="Proteomes" id="UP000081671">
    <property type="component" value="Unplaced"/>
</dbReference>
<accession>A0A1S3GTL9</accession>
<dbReference type="GeneID" id="106001485"/>
<dbReference type="Pfam" id="PF04826">
    <property type="entry name" value="Arm_2"/>
    <property type="match status" value="1"/>
</dbReference>
<feature type="compositionally biased region" description="Basic and acidic residues" evidence="2">
    <location>
        <begin position="63"/>
        <end position="74"/>
    </location>
</feature>
<dbReference type="CTD" id="9737"/>
<evidence type="ECO:0000256" key="2">
    <source>
        <dbReference type="SAM" id="MobiDB-lite"/>
    </source>
</evidence>
<evidence type="ECO:0000313" key="5">
    <source>
        <dbReference type="RefSeq" id="XP_012892030.1"/>
    </source>
</evidence>
<dbReference type="FunCoup" id="A0A1S3GTL9">
    <property type="interactions" value="285"/>
</dbReference>
<comment type="similarity">
    <text evidence="1">Belongs to the GPRASP family.</text>
</comment>
<feature type="region of interest" description="Disordered" evidence="2">
    <location>
        <begin position="1"/>
        <end position="21"/>
    </location>
</feature>